<proteinExistence type="predicted"/>
<dbReference type="Proteomes" id="UP000814033">
    <property type="component" value="Unassembled WGS sequence"/>
</dbReference>
<accession>A0ACB8RB45</accession>
<evidence type="ECO:0000313" key="2">
    <source>
        <dbReference type="Proteomes" id="UP000814033"/>
    </source>
</evidence>
<gene>
    <name evidence="1" type="ORF">FA95DRAFT_1526805</name>
</gene>
<dbReference type="EMBL" id="MU276134">
    <property type="protein sequence ID" value="KAI0041264.1"/>
    <property type="molecule type" value="Genomic_DNA"/>
</dbReference>
<evidence type="ECO:0000313" key="1">
    <source>
        <dbReference type="EMBL" id="KAI0041264.1"/>
    </source>
</evidence>
<comment type="caution">
    <text evidence="1">The sequence shown here is derived from an EMBL/GenBank/DDBJ whole genome shotgun (WGS) entry which is preliminary data.</text>
</comment>
<reference evidence="1" key="2">
    <citation type="journal article" date="2022" name="New Phytol.">
        <title>Evolutionary transition to the ectomycorrhizal habit in the genomes of a hyperdiverse lineage of mushroom-forming fungi.</title>
        <authorList>
            <person name="Looney B."/>
            <person name="Miyauchi S."/>
            <person name="Morin E."/>
            <person name="Drula E."/>
            <person name="Courty P.E."/>
            <person name="Kohler A."/>
            <person name="Kuo A."/>
            <person name="LaButti K."/>
            <person name="Pangilinan J."/>
            <person name="Lipzen A."/>
            <person name="Riley R."/>
            <person name="Andreopoulos W."/>
            <person name="He G."/>
            <person name="Johnson J."/>
            <person name="Nolan M."/>
            <person name="Tritt A."/>
            <person name="Barry K.W."/>
            <person name="Grigoriev I.V."/>
            <person name="Nagy L.G."/>
            <person name="Hibbett D."/>
            <person name="Henrissat B."/>
            <person name="Matheny P.B."/>
            <person name="Labbe J."/>
            <person name="Martin F.M."/>
        </authorList>
    </citation>
    <scope>NUCLEOTIDE SEQUENCE</scope>
    <source>
        <strain evidence="1">FP105234-sp</strain>
    </source>
</reference>
<name>A0ACB8RB45_9AGAM</name>
<sequence length="973" mass="109405">MAQDSRGPGGTASTRAIPASTVTLALTVEKCTGLPEVSHLKGFRALISVNGTKEKTKLASGTDPVWNEKYNFLDVPRKSSVKVVIQATRAGILRCNHYITDTTVILVTDLLDHPGQTYPLEIKYPSKRPGVPCHLHISALPSDQHSAAQDVMAKLFKAEEPEPTTIPSALKTAATIHDHAASAGDVWLPLLEKISSIADIIDKLSEAHPYLKAAWSILDAGRKIAVHQQELDDKIQLLIKTITEVYEVIKLDKLKGSEAQQNILNNMAKQTATCGRFILKYLQDKGFFNRMGKHLFSNTDKTIQQFQDGFEQMQRDFQRHGTVNIQFTAQDISADLKGLVEKYDISNIPYARGACYQKEKTCLNKTRVEFLQKIYNWVQQPDSNSAKVLLLTGLSGTGKSSLAHSTAEHFDKLGCLGSSFFFDHNDVKSRHPKSLFGTIAHDLADFTPAFRHALNECIGGKLSLQTSSSLQAQFDNFILKPCKNIEYISEPVVIVIDALDESAEFGNKDRKDLIKFIYDRFNELPSYLRIILTSRLEEDVKILTYNESGHIQCEYMNYIASDVIEEDIARYISDQLGDMFAPSDYLKLAKKAEGLFQWAHIACGLITDDGTESGKPDDEDMKQTFKDLIAMSPSQQLEMTILDELYKSLLTKRFSKIQDVDKLMQFLGMLLSAGEPISTSALQELHKYSKTETNINFGWIIGKLGSVLTGTTNHSEPIHFIHSSFRDFLLNKTKSGKLYIGDLSFHHQSLAQGTITALNQKLKFNMSHFPSSYLANKDAKNLDMSWFTNNACLSYAVSYWGYHLSFISFDTDQEYHIELFLQTKLLFWLEAVSLLQTVHGAKSTLRGAELFCKREDLKRDIQDVSRFLEMFGQPLATSMPQLYFLAASCVPEDTLIHQKYMRAQKLNHFPHLVKGRMSKWPTQRFIIHTKQRSNTIACSPDGRHIVSGSDTIHIWDTGTGEPICPPLEGHTGW</sequence>
<organism evidence="1 2">
    <name type="scientific">Auriscalpium vulgare</name>
    <dbReference type="NCBI Taxonomy" id="40419"/>
    <lineage>
        <taxon>Eukaryota</taxon>
        <taxon>Fungi</taxon>
        <taxon>Dikarya</taxon>
        <taxon>Basidiomycota</taxon>
        <taxon>Agaricomycotina</taxon>
        <taxon>Agaricomycetes</taxon>
        <taxon>Russulales</taxon>
        <taxon>Auriscalpiaceae</taxon>
        <taxon>Auriscalpium</taxon>
    </lineage>
</organism>
<feature type="non-terminal residue" evidence="1">
    <location>
        <position position="973"/>
    </location>
</feature>
<keyword evidence="2" id="KW-1185">Reference proteome</keyword>
<protein>
    <submittedName>
        <fullName evidence="1">Uncharacterized protein</fullName>
    </submittedName>
</protein>
<reference evidence="1" key="1">
    <citation type="submission" date="2021-02" db="EMBL/GenBank/DDBJ databases">
        <authorList>
            <consortium name="DOE Joint Genome Institute"/>
            <person name="Ahrendt S."/>
            <person name="Looney B.P."/>
            <person name="Miyauchi S."/>
            <person name="Morin E."/>
            <person name="Drula E."/>
            <person name="Courty P.E."/>
            <person name="Chicoki N."/>
            <person name="Fauchery L."/>
            <person name="Kohler A."/>
            <person name="Kuo A."/>
            <person name="Labutti K."/>
            <person name="Pangilinan J."/>
            <person name="Lipzen A."/>
            <person name="Riley R."/>
            <person name="Andreopoulos W."/>
            <person name="He G."/>
            <person name="Johnson J."/>
            <person name="Barry K.W."/>
            <person name="Grigoriev I.V."/>
            <person name="Nagy L."/>
            <person name="Hibbett D."/>
            <person name="Henrissat B."/>
            <person name="Matheny P.B."/>
            <person name="Labbe J."/>
            <person name="Martin F."/>
        </authorList>
    </citation>
    <scope>NUCLEOTIDE SEQUENCE</scope>
    <source>
        <strain evidence="1">FP105234-sp</strain>
    </source>
</reference>